<evidence type="ECO:0000256" key="2">
    <source>
        <dbReference type="ARBA" id="ARBA00006228"/>
    </source>
</evidence>
<evidence type="ECO:0000256" key="4">
    <source>
        <dbReference type="ARBA" id="ARBA00022475"/>
    </source>
</evidence>
<accession>A0ABS9H269</accession>
<keyword evidence="5 8" id="KW-0812">Transmembrane</keyword>
<evidence type="ECO:0000256" key="3">
    <source>
        <dbReference type="ARBA" id="ARBA00022449"/>
    </source>
</evidence>
<evidence type="ECO:0000256" key="6">
    <source>
        <dbReference type="ARBA" id="ARBA00022989"/>
    </source>
</evidence>
<dbReference type="PIRSF" id="PIRSF019239">
    <property type="entry name" value="MrpE"/>
    <property type="match status" value="1"/>
</dbReference>
<evidence type="ECO:0000256" key="8">
    <source>
        <dbReference type="SAM" id="Phobius"/>
    </source>
</evidence>
<gene>
    <name evidence="9" type="ORF">L2716_09750</name>
</gene>
<dbReference type="EMBL" id="JAKIJS010000001">
    <property type="protein sequence ID" value="MCF6138006.1"/>
    <property type="molecule type" value="Genomic_DNA"/>
</dbReference>
<keyword evidence="3" id="KW-0813">Transport</keyword>
<evidence type="ECO:0000256" key="1">
    <source>
        <dbReference type="ARBA" id="ARBA00004651"/>
    </source>
</evidence>
<comment type="subcellular location">
    <subcellularLocation>
        <location evidence="1">Cell membrane</location>
        <topology evidence="1">Multi-pass membrane protein</topology>
    </subcellularLocation>
</comment>
<dbReference type="InterPro" id="IPR002758">
    <property type="entry name" value="Cation_antiport_E"/>
</dbReference>
<evidence type="ECO:0000313" key="10">
    <source>
        <dbReference type="Proteomes" id="UP001649381"/>
    </source>
</evidence>
<dbReference type="PANTHER" id="PTHR34584">
    <property type="entry name" value="NA(+)/H(+) ANTIPORTER SUBUNIT E1"/>
    <property type="match status" value="1"/>
</dbReference>
<evidence type="ECO:0000313" key="9">
    <source>
        <dbReference type="EMBL" id="MCF6138006.1"/>
    </source>
</evidence>
<organism evidence="9 10">
    <name type="scientific">Pseudalkalibacillus berkeleyi</name>
    <dbReference type="NCBI Taxonomy" id="1069813"/>
    <lineage>
        <taxon>Bacteria</taxon>
        <taxon>Bacillati</taxon>
        <taxon>Bacillota</taxon>
        <taxon>Bacilli</taxon>
        <taxon>Bacillales</taxon>
        <taxon>Fictibacillaceae</taxon>
        <taxon>Pseudalkalibacillus</taxon>
    </lineage>
</organism>
<reference evidence="9 10" key="1">
    <citation type="submission" date="2022-01" db="EMBL/GenBank/DDBJ databases">
        <title>Alkalihalobacillus sp. EGI L200015, a novel bacterium isolated from a salt lake sediment.</title>
        <authorList>
            <person name="Gao L."/>
            <person name="Fang B.-Z."/>
            <person name="Li W.-J."/>
        </authorList>
    </citation>
    <scope>NUCLEOTIDE SEQUENCE [LARGE SCALE GENOMIC DNA]</scope>
    <source>
        <strain evidence="9 10">KCTC 12718</strain>
    </source>
</reference>
<dbReference type="Pfam" id="PF01899">
    <property type="entry name" value="MNHE"/>
    <property type="match status" value="1"/>
</dbReference>
<dbReference type="PANTHER" id="PTHR34584:SF1">
    <property type="entry name" value="NA(+)_H(+) ANTIPORTER SUBUNIT E1"/>
    <property type="match status" value="1"/>
</dbReference>
<dbReference type="NCBIfam" id="NF009292">
    <property type="entry name" value="PRK12651.1-3"/>
    <property type="match status" value="1"/>
</dbReference>
<sequence>MAFQLLINLAIGLIWMFLTESYEFVTFLIGFIIGVFLLFLLNRFIPDTFYFKYVLAIWKLILLFAKELLIANIDVLKMVYRPKIDMQPGIVALPTDLRSNWEITLLANLITLTPGTLSVDVSADNNFIYIHAMDLPDVDETINQIKGTFESAIKDVTR</sequence>
<comment type="similarity">
    <text evidence="2">Belongs to the CPA3 antiporters (TC 2.A.63) subunit E family.</text>
</comment>
<keyword evidence="7 8" id="KW-0472">Membrane</keyword>
<name>A0ABS9H269_9BACL</name>
<comment type="caution">
    <text evidence="9">The sequence shown here is derived from an EMBL/GenBank/DDBJ whole genome shotgun (WGS) entry which is preliminary data.</text>
</comment>
<keyword evidence="6 8" id="KW-1133">Transmembrane helix</keyword>
<evidence type="ECO:0000256" key="7">
    <source>
        <dbReference type="ARBA" id="ARBA00023136"/>
    </source>
</evidence>
<proteinExistence type="inferred from homology"/>
<feature type="transmembrane region" description="Helical" evidence="8">
    <location>
        <begin position="53"/>
        <end position="76"/>
    </location>
</feature>
<protein>
    <submittedName>
        <fullName evidence="9">Na+/H+ antiporter subunit E</fullName>
    </submittedName>
</protein>
<keyword evidence="10" id="KW-1185">Reference proteome</keyword>
<dbReference type="Proteomes" id="UP001649381">
    <property type="component" value="Unassembled WGS sequence"/>
</dbReference>
<keyword evidence="3" id="KW-0050">Antiport</keyword>
<evidence type="ECO:0000256" key="5">
    <source>
        <dbReference type="ARBA" id="ARBA00022692"/>
    </source>
</evidence>
<dbReference type="RefSeq" id="WP_236334080.1">
    <property type="nucleotide sequence ID" value="NZ_JAKIJS010000001.1"/>
</dbReference>
<feature type="transmembrane region" description="Helical" evidence="8">
    <location>
        <begin position="21"/>
        <end position="41"/>
    </location>
</feature>
<keyword evidence="4" id="KW-1003">Cell membrane</keyword>